<keyword evidence="2" id="KW-1185">Reference proteome</keyword>
<evidence type="ECO:0008006" key="3">
    <source>
        <dbReference type="Google" id="ProtNLM"/>
    </source>
</evidence>
<gene>
    <name evidence="1" type="ORF">BmR1_04g09042</name>
</gene>
<dbReference type="GeneID" id="33043792"/>
<evidence type="ECO:0000313" key="1">
    <source>
        <dbReference type="EMBL" id="SIO73860.1"/>
    </source>
</evidence>
<dbReference type="AlphaFoldDB" id="A0A1N6LY98"/>
<dbReference type="Proteomes" id="UP000002899">
    <property type="component" value="Chromosome IV"/>
</dbReference>
<reference evidence="1 2" key="3">
    <citation type="journal article" date="2016" name="Sci. Rep.">
        <title>Genome-wide diversity and gene expression profiling of Babesia microti isolates identify polymorphic genes that mediate host-pathogen interactions.</title>
        <authorList>
            <person name="Silva J.C."/>
            <person name="Cornillot E."/>
            <person name="McCracken C."/>
            <person name="Usmani-Brown S."/>
            <person name="Dwivedi A."/>
            <person name="Ifeonu O.O."/>
            <person name="Crabtree J."/>
            <person name="Gotia H.T."/>
            <person name="Virji A.Z."/>
            <person name="Reynes C."/>
            <person name="Colinge J."/>
            <person name="Kumar V."/>
            <person name="Lawres L."/>
            <person name="Pazzi J.E."/>
            <person name="Pablo J.V."/>
            <person name="Hung C."/>
            <person name="Brancato J."/>
            <person name="Kumari P."/>
            <person name="Orvis J."/>
            <person name="Tretina K."/>
            <person name="Chibucos M."/>
            <person name="Ott S."/>
            <person name="Sadzewicz L."/>
            <person name="Sengamalay N."/>
            <person name="Shetty A.C."/>
            <person name="Su Q."/>
            <person name="Tallon L."/>
            <person name="Fraser C.M."/>
            <person name="Frutos R."/>
            <person name="Molina D.M."/>
            <person name="Krause P.J."/>
            <person name="Ben Mamoun C."/>
        </authorList>
    </citation>
    <scope>NUCLEOTIDE SEQUENCE [LARGE SCALE GENOMIC DNA]</scope>
    <source>
        <strain evidence="1 2">RI</strain>
    </source>
</reference>
<dbReference type="RefSeq" id="XP_021337912.1">
    <property type="nucleotide sequence ID" value="XM_021482744.1"/>
</dbReference>
<proteinExistence type="predicted"/>
<evidence type="ECO:0000313" key="2">
    <source>
        <dbReference type="Proteomes" id="UP000002899"/>
    </source>
</evidence>
<reference evidence="1 2" key="1">
    <citation type="journal article" date="2012" name="Nucleic Acids Res.">
        <title>Sequencing of the smallest Apicomplexan genome from the human pathogen Babesia microti.</title>
        <authorList>
            <person name="Cornillot E."/>
            <person name="Hadj-Kaddour K."/>
            <person name="Dassouli A."/>
            <person name="Noel B."/>
            <person name="Ranwez V."/>
            <person name="Vacherie B."/>
            <person name="Augagneur Y."/>
            <person name="Bres V."/>
            <person name="Duclos A."/>
            <person name="Randazzo S."/>
            <person name="Carcy B."/>
            <person name="Debierre-Grockiego F."/>
            <person name="Delbecq S."/>
            <person name="Moubri-Menage K."/>
            <person name="Shams-Eldin H."/>
            <person name="Usmani-Brown S."/>
            <person name="Bringaud F."/>
            <person name="Wincker P."/>
            <person name="Vivares C.P."/>
            <person name="Schwarz R.T."/>
            <person name="Schetters T.P."/>
            <person name="Krause P.J."/>
            <person name="Gorenflot A."/>
            <person name="Berry V."/>
            <person name="Barbe V."/>
            <person name="Ben Mamoun C."/>
        </authorList>
    </citation>
    <scope>NUCLEOTIDE SEQUENCE [LARGE SCALE GENOMIC DNA]</scope>
    <source>
        <strain evidence="1 2">RI</strain>
    </source>
</reference>
<accession>A0A1N6LY98</accession>
<reference evidence="1 2" key="2">
    <citation type="journal article" date="2013" name="PLoS ONE">
        <title>Whole genome mapping and re-organization of the nuclear and mitochondrial genomes of Babesia microti isolates.</title>
        <authorList>
            <person name="Cornillot E."/>
            <person name="Dassouli A."/>
            <person name="Garg A."/>
            <person name="Pachikara N."/>
            <person name="Randazzo S."/>
            <person name="Depoix D."/>
            <person name="Carcy B."/>
            <person name="Delbecq S."/>
            <person name="Frutos R."/>
            <person name="Silva J.C."/>
            <person name="Sutton R."/>
            <person name="Krause P.J."/>
            <person name="Mamoun C.B."/>
        </authorList>
    </citation>
    <scope>NUCLEOTIDE SEQUENCE [LARGE SCALE GENOMIC DNA]</scope>
    <source>
        <strain evidence="1 2">RI</strain>
    </source>
</reference>
<dbReference type="VEuPathDB" id="PiroplasmaDB:BmR1_04g09042"/>
<protein>
    <recommendedName>
        <fullName evidence="3">CST complex subunit CTC1</fullName>
    </recommendedName>
</protein>
<dbReference type="KEGG" id="bmic:BmR1_04g09042"/>
<dbReference type="EMBL" id="LN871599">
    <property type="protein sequence ID" value="SIO73860.1"/>
    <property type="molecule type" value="Genomic_DNA"/>
</dbReference>
<name>A0A1N6LY98_BABMR</name>
<organism evidence="1 2">
    <name type="scientific">Babesia microti (strain RI)</name>
    <dbReference type="NCBI Taxonomy" id="1133968"/>
    <lineage>
        <taxon>Eukaryota</taxon>
        <taxon>Sar</taxon>
        <taxon>Alveolata</taxon>
        <taxon>Apicomplexa</taxon>
        <taxon>Aconoidasida</taxon>
        <taxon>Piroplasmida</taxon>
        <taxon>Babesiidae</taxon>
        <taxon>Babesia</taxon>
    </lineage>
</organism>
<sequence length="189" mass="21174">MHSNPTDDSCDCIGLGALKASNCNCTAHKFSTFPNKSPPDSQSCSSECILAPVYIIHTHDIQIIFGESLDKVTYTLYCQPIWAICLHGTVKSLDASRGILELVDQSNKSLQIELDLEELFIASKLSGLRVERRSLVSVVCRVLHVVVGRNAYIRFKAEKINGITRDSLHKWDRIVSDWRNRITHSCTTI</sequence>